<dbReference type="SUPFAM" id="SSF48019">
    <property type="entry name" value="post-AAA+ oligomerization domain-like"/>
    <property type="match status" value="1"/>
</dbReference>
<evidence type="ECO:0000259" key="12">
    <source>
        <dbReference type="SMART" id="SM00382"/>
    </source>
</evidence>
<comment type="function">
    <text evidence="11">DNA polymerase III is a complex, multichain enzyme responsible for most of the replicative synthesis in bacteria. This DNA polymerase also exhibits 3' to 5' exonuclease activity.</text>
</comment>
<dbReference type="GO" id="GO:0005524">
    <property type="term" value="F:ATP binding"/>
    <property type="evidence" value="ECO:0007669"/>
    <property type="project" value="UniProtKB-KW"/>
</dbReference>
<gene>
    <name evidence="11" type="primary">dnaX</name>
    <name evidence="13" type="ORF">SD28_01755</name>
</gene>
<evidence type="ECO:0000256" key="2">
    <source>
        <dbReference type="ARBA" id="ARBA00022679"/>
    </source>
</evidence>
<keyword evidence="5" id="KW-0479">Metal-binding</keyword>
<evidence type="ECO:0000256" key="7">
    <source>
        <dbReference type="ARBA" id="ARBA00022833"/>
    </source>
</evidence>
<dbReference type="InterPro" id="IPR038249">
    <property type="entry name" value="PolIII_tau_V_sf"/>
</dbReference>
<dbReference type="GO" id="GO:0003887">
    <property type="term" value="F:DNA-directed DNA polymerase activity"/>
    <property type="evidence" value="ECO:0007669"/>
    <property type="project" value="UniProtKB-KW"/>
</dbReference>
<proteinExistence type="inferred from homology"/>
<dbReference type="SMART" id="SM00382">
    <property type="entry name" value="AAA"/>
    <property type="match status" value="1"/>
</dbReference>
<dbReference type="Proteomes" id="UP000031104">
    <property type="component" value="Chromosome"/>
</dbReference>
<keyword evidence="2 11" id="KW-0808">Transferase</keyword>
<protein>
    <recommendedName>
        <fullName evidence="11">DNA polymerase III subunit gamma/tau</fullName>
        <ecNumber evidence="11">2.7.7.7</ecNumber>
    </recommendedName>
</protein>
<keyword evidence="7" id="KW-0862">Zinc</keyword>
<dbReference type="RefSeq" id="WP_039123434.1">
    <property type="nucleotide sequence ID" value="NZ_CP010427.1"/>
</dbReference>
<dbReference type="GO" id="GO:0003677">
    <property type="term" value="F:DNA binding"/>
    <property type="evidence" value="ECO:0007669"/>
    <property type="project" value="InterPro"/>
</dbReference>
<dbReference type="Gene3D" id="1.10.8.60">
    <property type="match status" value="1"/>
</dbReference>
<dbReference type="Gene3D" id="3.40.50.300">
    <property type="entry name" value="P-loop containing nucleotide triphosphate hydrolases"/>
    <property type="match status" value="1"/>
</dbReference>
<dbReference type="PANTHER" id="PTHR11669:SF0">
    <property type="entry name" value="PROTEIN STICHEL-LIKE 2"/>
    <property type="match status" value="1"/>
</dbReference>
<dbReference type="KEGG" id="fgu:SD28_01755"/>
<dbReference type="OrthoDB" id="9810148at2"/>
<dbReference type="FunFam" id="1.10.8.60:FF:000013">
    <property type="entry name" value="DNA polymerase III subunit gamma/tau"/>
    <property type="match status" value="1"/>
</dbReference>
<dbReference type="Pfam" id="PF13177">
    <property type="entry name" value="DNA_pol3_delta2"/>
    <property type="match status" value="1"/>
</dbReference>
<dbReference type="InterPro" id="IPR003593">
    <property type="entry name" value="AAA+_ATPase"/>
</dbReference>
<dbReference type="SUPFAM" id="SSF52540">
    <property type="entry name" value="P-loop containing nucleoside triphosphate hydrolases"/>
    <property type="match status" value="1"/>
</dbReference>
<keyword evidence="9 11" id="KW-0239">DNA-directed DNA polymerase</keyword>
<dbReference type="InterPro" id="IPR008921">
    <property type="entry name" value="DNA_pol3_clamp-load_cplx_C"/>
</dbReference>
<dbReference type="NCBIfam" id="TIGR02397">
    <property type="entry name" value="dnaX_nterm"/>
    <property type="match status" value="1"/>
</dbReference>
<dbReference type="InterPro" id="IPR050238">
    <property type="entry name" value="DNA_Rep/Repair_Clamp_Loader"/>
</dbReference>
<reference evidence="13 14" key="1">
    <citation type="submission" date="2014-12" db="EMBL/GenBank/DDBJ databases">
        <title>Complete genome sequence of Francisella guanzhouensis strain 08HL01032 isolated from air-conditioning system in China.</title>
        <authorList>
            <person name="Svensson D."/>
            <person name="Ohrman C."/>
            <person name="Backman S."/>
            <person name="Karlsson E."/>
            <person name="Nilsson E."/>
            <person name="Bystrom M."/>
            <person name="Larkeryd A."/>
            <person name="Stenberg P."/>
            <person name="Scholtz H.C."/>
            <person name="Forsman M."/>
            <person name="Sjodin A."/>
        </authorList>
    </citation>
    <scope>NUCLEOTIDE SEQUENCE [LARGE SCALE GENOMIC DNA]</scope>
    <source>
        <strain evidence="13 14">08HL01032</strain>
    </source>
</reference>
<dbReference type="EMBL" id="CP010427">
    <property type="protein sequence ID" value="AJC48466.1"/>
    <property type="molecule type" value="Genomic_DNA"/>
</dbReference>
<dbReference type="STRING" id="594679.SD28_01755"/>
<dbReference type="Pfam" id="PF22608">
    <property type="entry name" value="DNAX_ATPase_lid"/>
    <property type="match status" value="1"/>
</dbReference>
<feature type="domain" description="AAA+ ATPase" evidence="12">
    <location>
        <begin position="37"/>
        <end position="179"/>
    </location>
</feature>
<evidence type="ECO:0000256" key="3">
    <source>
        <dbReference type="ARBA" id="ARBA00022695"/>
    </source>
</evidence>
<name>A0A0A8E8J6_9GAMM</name>
<dbReference type="GO" id="GO:0046872">
    <property type="term" value="F:metal ion binding"/>
    <property type="evidence" value="ECO:0007669"/>
    <property type="project" value="UniProtKB-KW"/>
</dbReference>
<sequence length="539" mass="60666">MSYQALARKYRPKSFSEIAGQQHALNSLTHALETQRVHHAYLFTGTRGIGKTTLGRLLAKCLNCKTGVTAQPCNNCENCLAINNNSFIDLIEVDAASRTGVEETKEILDNIQYMPSQGRYKVYLIDEAHMLSKQSFNALLKTLEEPPEYVKFILATTDYHKIPITILSRCIQLHLKHISQPDIKSQLKEVLSKESILSDEQSLDYIAYHAKGSLRDALSLLDQAISFCNGKIQHSQVKQMLGIVDSEEVYNIINAIIDDDPNAILPTIKSLSLSENNAESILDKIAEIWFSCCAYSLTKSLDTTNNINIDIIDKVLNKISTEQTHFLYQLTISAKKDISLAPNFETGVTMAILRLIAFQKKNLNNFGSGYPEATIDITKKNFSELKQQLSSSDAENSNQKPITINKEYPKDSLDKRWFELLSKLPLKGFTKTLAFNSNLLEISRNIYSIQLNEDAKKILELDPQSVAKLQANISKHLNNSSFELNIKNLPNSNTVTGQKSPAEMKRDNAIKKIHSNQNVKIIKEKLEINIKDENITLTD</sequence>
<dbReference type="CDD" id="cd00009">
    <property type="entry name" value="AAA"/>
    <property type="match status" value="1"/>
</dbReference>
<organism evidence="13 14">
    <name type="scientific">Allofrancisella guangzhouensis</name>
    <dbReference type="NCBI Taxonomy" id="594679"/>
    <lineage>
        <taxon>Bacteria</taxon>
        <taxon>Pseudomonadati</taxon>
        <taxon>Pseudomonadota</taxon>
        <taxon>Gammaproteobacteria</taxon>
        <taxon>Thiotrichales</taxon>
        <taxon>Francisellaceae</taxon>
        <taxon>Allofrancisella</taxon>
    </lineage>
</organism>
<dbReference type="InterPro" id="IPR045085">
    <property type="entry name" value="HLD_clamp_pol_III_gamma_tau"/>
</dbReference>
<dbReference type="GO" id="GO:0009360">
    <property type="term" value="C:DNA polymerase III complex"/>
    <property type="evidence" value="ECO:0007669"/>
    <property type="project" value="InterPro"/>
</dbReference>
<comment type="similarity">
    <text evidence="1 11">Belongs to the DnaX/STICHEL family.</text>
</comment>
<dbReference type="InterPro" id="IPR012763">
    <property type="entry name" value="DNA_pol_III_sug/sutau_N"/>
</dbReference>
<comment type="subunit">
    <text evidence="11">DNA polymerase III contains a core (composed of alpha, epsilon and theta chains) that associates with a tau subunit. This core dimerizes to form the POLIII' complex. PolIII' associates with the gamma complex (composed of gamma, delta, delta', psi and chi chains) and with the beta chain to form the complete DNA polymerase III complex.</text>
</comment>
<dbReference type="HOGENOM" id="CLU_006229_0_1_6"/>
<dbReference type="InterPro" id="IPR027417">
    <property type="entry name" value="P-loop_NTPase"/>
</dbReference>
<keyword evidence="14" id="KW-1185">Reference proteome</keyword>
<dbReference type="FunFam" id="3.40.50.300:FF:000014">
    <property type="entry name" value="DNA polymerase III subunit gamma/tau"/>
    <property type="match status" value="1"/>
</dbReference>
<dbReference type="Gene3D" id="1.20.272.10">
    <property type="match status" value="1"/>
</dbReference>
<evidence type="ECO:0000256" key="1">
    <source>
        <dbReference type="ARBA" id="ARBA00006360"/>
    </source>
</evidence>
<evidence type="ECO:0000256" key="9">
    <source>
        <dbReference type="ARBA" id="ARBA00022932"/>
    </source>
</evidence>
<dbReference type="NCBIfam" id="NF011518">
    <property type="entry name" value="PRK14957.1"/>
    <property type="match status" value="1"/>
</dbReference>
<evidence type="ECO:0000256" key="11">
    <source>
        <dbReference type="RuleBase" id="RU364063"/>
    </source>
</evidence>
<evidence type="ECO:0000256" key="10">
    <source>
        <dbReference type="ARBA" id="ARBA00049244"/>
    </source>
</evidence>
<keyword evidence="6 11" id="KW-0547">Nucleotide-binding</keyword>
<dbReference type="AlphaFoldDB" id="A0A0A8E8J6"/>
<keyword evidence="3 11" id="KW-0548">Nucleotidyltransferase</keyword>
<evidence type="ECO:0000313" key="14">
    <source>
        <dbReference type="Proteomes" id="UP000031104"/>
    </source>
</evidence>
<accession>A0A0A8E8J6</accession>
<dbReference type="InterPro" id="IPR022754">
    <property type="entry name" value="DNA_pol_III_gamma-3"/>
</dbReference>
<dbReference type="PANTHER" id="PTHR11669">
    <property type="entry name" value="REPLICATION FACTOR C / DNA POLYMERASE III GAMMA-TAU SUBUNIT"/>
    <property type="match status" value="1"/>
</dbReference>
<dbReference type="GO" id="GO:0006261">
    <property type="term" value="P:DNA-templated DNA replication"/>
    <property type="evidence" value="ECO:0007669"/>
    <property type="project" value="TreeGrafter"/>
</dbReference>
<dbReference type="CDD" id="cd18137">
    <property type="entry name" value="HLD_clamp_pol_III_gamma_tau"/>
    <property type="match status" value="1"/>
</dbReference>
<evidence type="ECO:0000313" key="13">
    <source>
        <dbReference type="EMBL" id="AJC48466.1"/>
    </source>
</evidence>
<dbReference type="EC" id="2.7.7.7" evidence="11"/>
<keyword evidence="8 11" id="KW-0067">ATP-binding</keyword>
<evidence type="ECO:0000256" key="5">
    <source>
        <dbReference type="ARBA" id="ARBA00022723"/>
    </source>
</evidence>
<comment type="catalytic activity">
    <reaction evidence="10 11">
        <text>DNA(n) + a 2'-deoxyribonucleoside 5'-triphosphate = DNA(n+1) + diphosphate</text>
        <dbReference type="Rhea" id="RHEA:22508"/>
        <dbReference type="Rhea" id="RHEA-COMP:17339"/>
        <dbReference type="Rhea" id="RHEA-COMP:17340"/>
        <dbReference type="ChEBI" id="CHEBI:33019"/>
        <dbReference type="ChEBI" id="CHEBI:61560"/>
        <dbReference type="ChEBI" id="CHEBI:173112"/>
        <dbReference type="EC" id="2.7.7.7"/>
    </reaction>
</comment>
<evidence type="ECO:0000256" key="4">
    <source>
        <dbReference type="ARBA" id="ARBA00022705"/>
    </source>
</evidence>
<dbReference type="Gene3D" id="3.30.300.150">
    <property type="entry name" value="DNA polymerase III, tau subunit, domain V"/>
    <property type="match status" value="1"/>
</dbReference>
<evidence type="ECO:0000256" key="8">
    <source>
        <dbReference type="ARBA" id="ARBA00022840"/>
    </source>
</evidence>
<dbReference type="Pfam" id="PF12169">
    <property type="entry name" value="DNA_pol3_gamma3"/>
    <property type="match status" value="1"/>
</dbReference>
<keyword evidence="4 11" id="KW-0235">DNA replication</keyword>
<evidence type="ECO:0000256" key="6">
    <source>
        <dbReference type="ARBA" id="ARBA00022741"/>
    </source>
</evidence>